<dbReference type="EMBL" id="BMNK01000017">
    <property type="protein sequence ID" value="GGP14771.1"/>
    <property type="molecule type" value="Genomic_DNA"/>
</dbReference>
<keyword evidence="2" id="KW-0723">Serine/threonine-protein kinase</keyword>
<dbReference type="EC" id="2.7.11.1" evidence="1"/>
<dbReference type="PANTHER" id="PTHR43289:SF6">
    <property type="entry name" value="SERINE_THREONINE-PROTEIN KINASE NEKL-3"/>
    <property type="match status" value="1"/>
</dbReference>
<name>A0A918E8H7_9ACTN</name>
<dbReference type="InterPro" id="IPR008271">
    <property type="entry name" value="Ser/Thr_kinase_AS"/>
</dbReference>
<evidence type="ECO:0000259" key="10">
    <source>
        <dbReference type="PROSITE" id="PS50011"/>
    </source>
</evidence>
<evidence type="ECO:0000256" key="7">
    <source>
        <dbReference type="PROSITE-ProRule" id="PRU10141"/>
    </source>
</evidence>
<dbReference type="FunFam" id="1.10.510.10:FF:000021">
    <property type="entry name" value="Serine/threonine protein kinase"/>
    <property type="match status" value="1"/>
</dbReference>
<evidence type="ECO:0000256" key="4">
    <source>
        <dbReference type="ARBA" id="ARBA00022741"/>
    </source>
</evidence>
<dbReference type="GO" id="GO:0005524">
    <property type="term" value="F:ATP binding"/>
    <property type="evidence" value="ECO:0007669"/>
    <property type="project" value="UniProtKB-UniRule"/>
</dbReference>
<evidence type="ECO:0000256" key="5">
    <source>
        <dbReference type="ARBA" id="ARBA00022777"/>
    </source>
</evidence>
<evidence type="ECO:0000256" key="8">
    <source>
        <dbReference type="SAM" id="MobiDB-lite"/>
    </source>
</evidence>
<reference evidence="11" key="2">
    <citation type="submission" date="2020-09" db="EMBL/GenBank/DDBJ databases">
        <authorList>
            <person name="Sun Q."/>
            <person name="Zhou Y."/>
        </authorList>
    </citation>
    <scope>NUCLEOTIDE SEQUENCE</scope>
    <source>
        <strain evidence="11">CGMCC 4.7430</strain>
    </source>
</reference>
<evidence type="ECO:0000256" key="2">
    <source>
        <dbReference type="ARBA" id="ARBA00022527"/>
    </source>
</evidence>
<evidence type="ECO:0000313" key="12">
    <source>
        <dbReference type="Proteomes" id="UP000660745"/>
    </source>
</evidence>
<dbReference type="Proteomes" id="UP000660745">
    <property type="component" value="Unassembled WGS sequence"/>
</dbReference>
<dbReference type="GO" id="GO:0004674">
    <property type="term" value="F:protein serine/threonine kinase activity"/>
    <property type="evidence" value="ECO:0007669"/>
    <property type="project" value="UniProtKB-KW"/>
</dbReference>
<keyword evidence="5" id="KW-0418">Kinase</keyword>
<gene>
    <name evidence="11" type="ORF">GCM10012278_71850</name>
</gene>
<dbReference type="SMART" id="SM00220">
    <property type="entry name" value="S_TKc"/>
    <property type="match status" value="1"/>
</dbReference>
<keyword evidence="9" id="KW-0812">Transmembrane</keyword>
<evidence type="ECO:0000256" key="3">
    <source>
        <dbReference type="ARBA" id="ARBA00022679"/>
    </source>
</evidence>
<evidence type="ECO:0000256" key="9">
    <source>
        <dbReference type="SAM" id="Phobius"/>
    </source>
</evidence>
<protein>
    <recommendedName>
        <fullName evidence="1">non-specific serine/threonine protein kinase</fullName>
        <ecNumber evidence="1">2.7.11.1</ecNumber>
    </recommendedName>
</protein>
<comment type="caution">
    <text evidence="11">The sequence shown here is derived from an EMBL/GenBank/DDBJ whole genome shotgun (WGS) entry which is preliminary data.</text>
</comment>
<dbReference type="PROSITE" id="PS00107">
    <property type="entry name" value="PROTEIN_KINASE_ATP"/>
    <property type="match status" value="1"/>
</dbReference>
<dbReference type="Gene3D" id="3.30.200.20">
    <property type="entry name" value="Phosphorylase Kinase, domain 1"/>
    <property type="match status" value="1"/>
</dbReference>
<dbReference type="PANTHER" id="PTHR43289">
    <property type="entry name" value="MITOGEN-ACTIVATED PROTEIN KINASE KINASE KINASE 20-RELATED"/>
    <property type="match status" value="1"/>
</dbReference>
<keyword evidence="3" id="KW-0808">Transferase</keyword>
<keyword evidence="9" id="KW-1133">Transmembrane helix</keyword>
<dbReference type="Pfam" id="PF00069">
    <property type="entry name" value="Pkinase"/>
    <property type="match status" value="1"/>
</dbReference>
<feature type="domain" description="Protein kinase" evidence="10">
    <location>
        <begin position="4"/>
        <end position="265"/>
    </location>
</feature>
<dbReference type="PROSITE" id="PS00108">
    <property type="entry name" value="PROTEIN_KINASE_ST"/>
    <property type="match status" value="1"/>
</dbReference>
<evidence type="ECO:0000256" key="1">
    <source>
        <dbReference type="ARBA" id="ARBA00012513"/>
    </source>
</evidence>
<dbReference type="Gene3D" id="1.10.510.10">
    <property type="entry name" value="Transferase(Phosphotransferase) domain 1"/>
    <property type="match status" value="1"/>
</dbReference>
<evidence type="ECO:0000256" key="6">
    <source>
        <dbReference type="ARBA" id="ARBA00022840"/>
    </source>
</evidence>
<keyword evidence="6 7" id="KW-0067">ATP-binding</keyword>
<feature type="compositionally biased region" description="Polar residues" evidence="8">
    <location>
        <begin position="288"/>
        <end position="299"/>
    </location>
</feature>
<organism evidence="11 12">
    <name type="scientific">Nonomuraea glycinis</name>
    <dbReference type="NCBI Taxonomy" id="2047744"/>
    <lineage>
        <taxon>Bacteria</taxon>
        <taxon>Bacillati</taxon>
        <taxon>Actinomycetota</taxon>
        <taxon>Actinomycetes</taxon>
        <taxon>Streptosporangiales</taxon>
        <taxon>Streptosporangiaceae</taxon>
        <taxon>Nonomuraea</taxon>
    </lineage>
</organism>
<dbReference type="CDD" id="cd14014">
    <property type="entry name" value="STKc_PknB_like"/>
    <property type="match status" value="1"/>
</dbReference>
<dbReference type="InterPro" id="IPR017441">
    <property type="entry name" value="Protein_kinase_ATP_BS"/>
</dbReference>
<proteinExistence type="predicted"/>
<dbReference type="InterPro" id="IPR011009">
    <property type="entry name" value="Kinase-like_dom_sf"/>
</dbReference>
<reference evidence="11" key="1">
    <citation type="journal article" date="2014" name="Int. J. Syst. Evol. Microbiol.">
        <title>Complete genome sequence of Corynebacterium casei LMG S-19264T (=DSM 44701T), isolated from a smear-ripened cheese.</title>
        <authorList>
            <consortium name="US DOE Joint Genome Institute (JGI-PGF)"/>
            <person name="Walter F."/>
            <person name="Albersmeier A."/>
            <person name="Kalinowski J."/>
            <person name="Ruckert C."/>
        </authorList>
    </citation>
    <scope>NUCLEOTIDE SEQUENCE</scope>
    <source>
        <strain evidence="11">CGMCC 4.7430</strain>
    </source>
</reference>
<evidence type="ECO:0000313" key="11">
    <source>
        <dbReference type="EMBL" id="GGP14771.1"/>
    </source>
</evidence>
<dbReference type="PROSITE" id="PS50011">
    <property type="entry name" value="PROTEIN_KINASE_DOM"/>
    <property type="match status" value="1"/>
</dbReference>
<feature type="region of interest" description="Disordered" evidence="8">
    <location>
        <begin position="279"/>
        <end position="305"/>
    </location>
</feature>
<feature type="binding site" evidence="7">
    <location>
        <position position="33"/>
    </location>
    <ligand>
        <name>ATP</name>
        <dbReference type="ChEBI" id="CHEBI:30616"/>
    </ligand>
</feature>
<keyword evidence="4 7" id="KW-0547">Nucleotide-binding</keyword>
<sequence length="507" mass="54944">MAGYYIEDIVGKGGMAVVYLALDPRLSRRVALKILNPVLSVDDRFRQRFILESRTVASIEHPNIVPIYEANADDDGVLYIAMRYVDGLDLRRLIYDRGPLPLGQANRIFAQVAAALDAAHAHDLVHRDVKPANILLAGDHVYLTDFGITKHRTSISGLTQTDQFIGTPRYMSPEQINKEHIDGRADQYALACVAYEALSGRLPFQRDNDIALLWAHLAEQPTPLSQLRAELPAEVDVVMMRALSKAPEQRYGSCAEFVSALREAISGVASLTPGGVGPITAPGAAPSTGPSSLPPQLNQAGRRPAARPGRLPIVAATLTAALAALALVVMIIINQRGDAWVRYQDTTAAPVTFEYPAAWTARTHADLFSLASPRAAEFEAMFVSGASANWSRINPIITGDPEEAVGVYVQVSDTLDAGAGREQMKAMLEGLLPGEIQVTAPVPDRAGNSDATRYDGSLRDRNTGNGLGFVGYVIDHRPKPILVLYFCAQNRCDDSVQVRVRQSVFVS</sequence>
<feature type="transmembrane region" description="Helical" evidence="9">
    <location>
        <begin position="311"/>
        <end position="333"/>
    </location>
</feature>
<keyword evidence="12" id="KW-1185">Reference proteome</keyword>
<dbReference type="AlphaFoldDB" id="A0A918E8H7"/>
<keyword evidence="9" id="KW-0472">Membrane</keyword>
<accession>A0A918E8H7</accession>
<dbReference type="InterPro" id="IPR000719">
    <property type="entry name" value="Prot_kinase_dom"/>
</dbReference>
<dbReference type="SUPFAM" id="SSF56112">
    <property type="entry name" value="Protein kinase-like (PK-like)"/>
    <property type="match status" value="1"/>
</dbReference>